<dbReference type="InterPro" id="IPR004839">
    <property type="entry name" value="Aminotransferase_I/II_large"/>
</dbReference>
<keyword evidence="3 5" id="KW-0808">Transferase</keyword>
<dbReference type="AlphaFoldDB" id="A0A975B0T4"/>
<dbReference type="PANTHER" id="PTHR42832">
    <property type="entry name" value="AMINO ACID AMINOTRANSFERASE"/>
    <property type="match status" value="1"/>
</dbReference>
<proteinExistence type="predicted"/>
<reference evidence="5" key="2">
    <citation type="submission" date="2021-04" db="EMBL/GenBank/DDBJ databases">
        <title>Isolation and characterization of a novel species of the genus Sulfurimonas.</title>
        <authorList>
            <person name="Fukui M."/>
        </authorList>
    </citation>
    <scope>NUCLEOTIDE SEQUENCE</scope>
    <source>
        <strain evidence="5">H1576</strain>
    </source>
</reference>
<dbReference type="Pfam" id="PF00155">
    <property type="entry name" value="Aminotran_1_2"/>
    <property type="match status" value="1"/>
</dbReference>
<dbReference type="EMBL" id="CP046072">
    <property type="protein sequence ID" value="QSZ42119.1"/>
    <property type="molecule type" value="Genomic_DNA"/>
</dbReference>
<dbReference type="EC" id="2.6.1.17" evidence="5"/>
<dbReference type="Proteomes" id="UP000671852">
    <property type="component" value="Chromosome"/>
</dbReference>
<name>A0A975B0T4_9BACT</name>
<dbReference type="GO" id="GO:0030170">
    <property type="term" value="F:pyridoxal phosphate binding"/>
    <property type="evidence" value="ECO:0007669"/>
    <property type="project" value="InterPro"/>
</dbReference>
<dbReference type="PANTHER" id="PTHR42832:SF3">
    <property type="entry name" value="L-GLUTAMINE--4-(METHYLSULFANYL)-2-OXOBUTANOATE AMINOTRANSFERASE"/>
    <property type="match status" value="1"/>
</dbReference>
<dbReference type="KEGG" id="saqt:GJV85_08340"/>
<evidence type="ECO:0000256" key="1">
    <source>
        <dbReference type="ARBA" id="ARBA00001933"/>
    </source>
</evidence>
<evidence type="ECO:0000256" key="3">
    <source>
        <dbReference type="ARBA" id="ARBA00022679"/>
    </source>
</evidence>
<keyword evidence="6" id="KW-1185">Reference proteome</keyword>
<dbReference type="GO" id="GO:0009016">
    <property type="term" value="F:succinyldiaminopimelate transaminase activity"/>
    <property type="evidence" value="ECO:0007669"/>
    <property type="project" value="UniProtKB-EC"/>
</dbReference>
<dbReference type="RefSeq" id="WP_207560935.1">
    <property type="nucleotide sequence ID" value="NZ_CP046072.1"/>
</dbReference>
<dbReference type="CDD" id="cd00609">
    <property type="entry name" value="AAT_like"/>
    <property type="match status" value="1"/>
</dbReference>
<dbReference type="InterPro" id="IPR015424">
    <property type="entry name" value="PyrdxlP-dep_Trfase"/>
</dbReference>
<evidence type="ECO:0000259" key="4">
    <source>
        <dbReference type="Pfam" id="PF00155"/>
    </source>
</evidence>
<protein>
    <submittedName>
        <fullName evidence="5">Succinyldiaminopimelate transaminase</fullName>
        <ecNumber evidence="5">2.6.1.17</ecNumber>
    </submittedName>
</protein>
<evidence type="ECO:0000256" key="2">
    <source>
        <dbReference type="ARBA" id="ARBA00022576"/>
    </source>
</evidence>
<comment type="cofactor">
    <cofactor evidence="1">
        <name>pyridoxal 5'-phosphate</name>
        <dbReference type="ChEBI" id="CHEBI:597326"/>
    </cofactor>
</comment>
<dbReference type="NCBIfam" id="NF004494">
    <property type="entry name" value="PRK05839.1"/>
    <property type="match status" value="1"/>
</dbReference>
<sequence>MNFEPYPFEKLNNLLKNITPNKNYEPSVLTIGEPQFETPEFIQNSLAKNASLLKKYPKTTGEEYLREAILSFIAKRFNTNLSDEQIIPTFGTREVLFNFPQFLLFDKKNPVMAYPNPFYQIYEGAAIATRSKVIHLNLTQENNFKPLIDEDELSSCDLVILNSPNNPTSSTLSIEELGEWVKLALKYDFVLLNDECYSEIYTNEPIPSLLEAATYVGNTTFKNTIVINSISKRSSAPGLRSGFIAGDEEILAEYMKYRTYVGCASPLPLQSAAAEAWSDEAHVAASREVYKRNFQLAKEILGTEIPNATFYLWLKVNDALEFTKKLYELYNVKVLPGEFLARQSASQENPGVGFVRIALVESELKTKDALTRIKECLNG</sequence>
<dbReference type="InterPro" id="IPR015422">
    <property type="entry name" value="PyrdxlP-dep_Trfase_small"/>
</dbReference>
<keyword evidence="2 5" id="KW-0032">Aminotransferase</keyword>
<accession>A0A975B0T4</accession>
<dbReference type="Gene3D" id="3.90.1150.10">
    <property type="entry name" value="Aspartate Aminotransferase, domain 1"/>
    <property type="match status" value="1"/>
</dbReference>
<evidence type="ECO:0000313" key="5">
    <source>
        <dbReference type="EMBL" id="QSZ42119.1"/>
    </source>
</evidence>
<gene>
    <name evidence="5" type="ORF">GJV85_08340</name>
</gene>
<dbReference type="Gene3D" id="3.40.640.10">
    <property type="entry name" value="Type I PLP-dependent aspartate aminotransferase-like (Major domain)"/>
    <property type="match status" value="1"/>
</dbReference>
<feature type="domain" description="Aminotransferase class I/classII large" evidence="4">
    <location>
        <begin position="29"/>
        <end position="358"/>
    </location>
</feature>
<evidence type="ECO:0000313" key="6">
    <source>
        <dbReference type="Proteomes" id="UP000671852"/>
    </source>
</evidence>
<reference evidence="5" key="1">
    <citation type="submission" date="2019-11" db="EMBL/GenBank/DDBJ databases">
        <authorList>
            <person name="Kojima H."/>
        </authorList>
    </citation>
    <scope>NUCLEOTIDE SEQUENCE</scope>
    <source>
        <strain evidence="5">H1576</strain>
    </source>
</reference>
<dbReference type="InterPro" id="IPR050881">
    <property type="entry name" value="LL-DAP_aminotransferase"/>
</dbReference>
<dbReference type="InterPro" id="IPR015421">
    <property type="entry name" value="PyrdxlP-dep_Trfase_major"/>
</dbReference>
<dbReference type="SUPFAM" id="SSF53383">
    <property type="entry name" value="PLP-dependent transferases"/>
    <property type="match status" value="1"/>
</dbReference>
<organism evidence="5 6">
    <name type="scientific">Sulfurimonas aquatica</name>
    <dbReference type="NCBI Taxonomy" id="2672570"/>
    <lineage>
        <taxon>Bacteria</taxon>
        <taxon>Pseudomonadati</taxon>
        <taxon>Campylobacterota</taxon>
        <taxon>Epsilonproteobacteria</taxon>
        <taxon>Campylobacterales</taxon>
        <taxon>Sulfurimonadaceae</taxon>
        <taxon>Sulfurimonas</taxon>
    </lineage>
</organism>